<gene>
    <name evidence="1" type="ORF">TWF481_011649</name>
</gene>
<reference evidence="1 2" key="1">
    <citation type="submission" date="2023-08" db="EMBL/GenBank/DDBJ databases">
        <authorList>
            <person name="Palmer J.M."/>
        </authorList>
    </citation>
    <scope>NUCLEOTIDE SEQUENCE [LARGE SCALE GENOMIC DNA]</scope>
    <source>
        <strain evidence="1 2">TWF481</strain>
    </source>
</reference>
<proteinExistence type="predicted"/>
<sequence length="347" mass="40355">MAFESQYYSPVAANYLVLDSSFFDATGAPDDAGPTDIDPNIDPNLETYQYTPPSDTTEQEEAIRFPQQNHSLATSEHETVTNRFYFRCGCCGERGPEFTEDMITFQICELRPEEDLLLCWTCWTEYYPGLEKWRVRPIFKPTAMLPETMIRALAPRSFHNKRQSEWQTEYIPPHQHNLNQYRLKVYRRWLIPGIPYIWPLWSVKNGSKVPPKLSAAAARLEGKRPQEFESFNSPVKELPQELPQEFPEESVDGNTRKKEPIIYHDHIAGYMGRYRSTICTKEEIAKEHKDRPNKELPINLFGRYEFALNHINKTLKFGKYHCKDTPIEDAVDVNSQDDVFMRGSVSA</sequence>
<dbReference type="AlphaFoldDB" id="A0AAV9VYX1"/>
<dbReference type="EMBL" id="JAVHJL010000008">
    <property type="protein sequence ID" value="KAK6499080.1"/>
    <property type="molecule type" value="Genomic_DNA"/>
</dbReference>
<organism evidence="1 2">
    <name type="scientific">Arthrobotrys musiformis</name>
    <dbReference type="NCBI Taxonomy" id="47236"/>
    <lineage>
        <taxon>Eukaryota</taxon>
        <taxon>Fungi</taxon>
        <taxon>Dikarya</taxon>
        <taxon>Ascomycota</taxon>
        <taxon>Pezizomycotina</taxon>
        <taxon>Orbiliomycetes</taxon>
        <taxon>Orbiliales</taxon>
        <taxon>Orbiliaceae</taxon>
        <taxon>Arthrobotrys</taxon>
    </lineage>
</organism>
<protein>
    <submittedName>
        <fullName evidence="1">Uncharacterized protein</fullName>
    </submittedName>
</protein>
<accession>A0AAV9VYX1</accession>
<name>A0AAV9VYX1_9PEZI</name>
<keyword evidence="2" id="KW-1185">Reference proteome</keyword>
<dbReference type="Proteomes" id="UP001370758">
    <property type="component" value="Unassembled WGS sequence"/>
</dbReference>
<comment type="caution">
    <text evidence="1">The sequence shown here is derived from an EMBL/GenBank/DDBJ whole genome shotgun (WGS) entry which is preliminary data.</text>
</comment>
<evidence type="ECO:0000313" key="2">
    <source>
        <dbReference type="Proteomes" id="UP001370758"/>
    </source>
</evidence>
<evidence type="ECO:0000313" key="1">
    <source>
        <dbReference type="EMBL" id="KAK6499080.1"/>
    </source>
</evidence>